<sequence>MKSDYLKEHIRQLEEALLSPEVRSSKIKLKKMLADEFFEFGSSGKVLYKGEDIAEDGISIVRMKMSHFELHPLSETIVLSTYRIFNEESEQYSLRSSIWKRIKGQWKMVFHQGTKTDEL</sequence>
<dbReference type="InterPro" id="IPR032710">
    <property type="entry name" value="NTF2-like_dom_sf"/>
</dbReference>
<dbReference type="OrthoDB" id="121974at2"/>
<accession>A0A7X2J1S9</accession>
<organism evidence="2 3">
    <name type="scientific">Metabacillus lacus</name>
    <dbReference type="NCBI Taxonomy" id="1983721"/>
    <lineage>
        <taxon>Bacteria</taxon>
        <taxon>Bacillati</taxon>
        <taxon>Bacillota</taxon>
        <taxon>Bacilli</taxon>
        <taxon>Bacillales</taxon>
        <taxon>Bacillaceae</taxon>
        <taxon>Metabacillus</taxon>
    </lineage>
</organism>
<dbReference type="InterPro" id="IPR027843">
    <property type="entry name" value="DUF4440"/>
</dbReference>
<name>A0A7X2J1S9_9BACI</name>
<protein>
    <submittedName>
        <fullName evidence="2">DUF4440 domain-containing protein</fullName>
    </submittedName>
</protein>
<dbReference type="Gene3D" id="3.10.450.50">
    <property type="match status" value="1"/>
</dbReference>
<dbReference type="AlphaFoldDB" id="A0A7X2J1S9"/>
<evidence type="ECO:0000259" key="1">
    <source>
        <dbReference type="Pfam" id="PF14534"/>
    </source>
</evidence>
<evidence type="ECO:0000313" key="3">
    <source>
        <dbReference type="Proteomes" id="UP000448867"/>
    </source>
</evidence>
<proteinExistence type="predicted"/>
<dbReference type="RefSeq" id="WP_154309334.1">
    <property type="nucleotide sequence ID" value="NZ_WKKI01000049.1"/>
</dbReference>
<feature type="domain" description="DUF4440" evidence="1">
    <location>
        <begin position="10"/>
        <end position="108"/>
    </location>
</feature>
<dbReference type="SUPFAM" id="SSF54427">
    <property type="entry name" value="NTF2-like"/>
    <property type="match status" value="1"/>
</dbReference>
<dbReference type="Pfam" id="PF14534">
    <property type="entry name" value="DUF4440"/>
    <property type="match status" value="1"/>
</dbReference>
<keyword evidence="3" id="KW-1185">Reference proteome</keyword>
<dbReference type="EMBL" id="WKKI01000049">
    <property type="protein sequence ID" value="MRX73876.1"/>
    <property type="molecule type" value="Genomic_DNA"/>
</dbReference>
<evidence type="ECO:0000313" key="2">
    <source>
        <dbReference type="EMBL" id="MRX73876.1"/>
    </source>
</evidence>
<reference evidence="2 3" key="1">
    <citation type="submission" date="2019-11" db="EMBL/GenBank/DDBJ databases">
        <title>Bacillus lacus genome.</title>
        <authorList>
            <person name="Allen C.J."/>
            <person name="Newman J.D."/>
        </authorList>
    </citation>
    <scope>NUCLEOTIDE SEQUENCE [LARGE SCALE GENOMIC DNA]</scope>
    <source>
        <strain evidence="2 3">KCTC 33946</strain>
    </source>
</reference>
<comment type="caution">
    <text evidence="2">The sequence shown here is derived from an EMBL/GenBank/DDBJ whole genome shotgun (WGS) entry which is preliminary data.</text>
</comment>
<gene>
    <name evidence="2" type="ORF">GJU40_17210</name>
</gene>
<dbReference type="Proteomes" id="UP000448867">
    <property type="component" value="Unassembled WGS sequence"/>
</dbReference>